<dbReference type="PROSITE" id="PS00108">
    <property type="entry name" value="PROTEIN_KINASE_ST"/>
    <property type="match status" value="1"/>
</dbReference>
<dbReference type="GO" id="GO:0004674">
    <property type="term" value="F:protein serine/threonine kinase activity"/>
    <property type="evidence" value="ECO:0007669"/>
    <property type="project" value="UniProtKB-KW"/>
</dbReference>
<dbReference type="PROSITE" id="PS50011">
    <property type="entry name" value="PROTEIN_KINASE_DOM"/>
    <property type="match status" value="1"/>
</dbReference>
<evidence type="ECO:0000256" key="4">
    <source>
        <dbReference type="ARBA" id="ARBA00022840"/>
    </source>
</evidence>
<feature type="compositionally biased region" description="Low complexity" evidence="6">
    <location>
        <begin position="1"/>
        <end position="33"/>
    </location>
</feature>
<keyword evidence="7" id="KW-0472">Membrane</keyword>
<evidence type="ECO:0000256" key="1">
    <source>
        <dbReference type="ARBA" id="ARBA00022679"/>
    </source>
</evidence>
<feature type="transmembrane region" description="Helical" evidence="7">
    <location>
        <begin position="368"/>
        <end position="389"/>
    </location>
</feature>
<evidence type="ECO:0000256" key="5">
    <source>
        <dbReference type="PROSITE-ProRule" id="PRU10141"/>
    </source>
</evidence>
<dbReference type="Proteomes" id="UP000593765">
    <property type="component" value="Chromosome"/>
</dbReference>
<evidence type="ECO:0000259" key="8">
    <source>
        <dbReference type="PROSITE" id="PS50011"/>
    </source>
</evidence>
<dbReference type="AlphaFoldDB" id="A0A7M2WZ83"/>
<evidence type="ECO:0000256" key="2">
    <source>
        <dbReference type="ARBA" id="ARBA00022741"/>
    </source>
</evidence>
<dbReference type="Pfam" id="PF00069">
    <property type="entry name" value="Pkinase"/>
    <property type="match status" value="1"/>
</dbReference>
<keyword evidence="7" id="KW-0812">Transmembrane</keyword>
<dbReference type="PROSITE" id="PS00107">
    <property type="entry name" value="PROTEIN_KINASE_ATP"/>
    <property type="match status" value="1"/>
</dbReference>
<dbReference type="InterPro" id="IPR000719">
    <property type="entry name" value="Prot_kinase_dom"/>
</dbReference>
<keyword evidence="3 9" id="KW-0418">Kinase</keyword>
<dbReference type="Gene3D" id="3.30.200.20">
    <property type="entry name" value="Phosphorylase Kinase, domain 1"/>
    <property type="match status" value="1"/>
</dbReference>
<dbReference type="PANTHER" id="PTHR43289">
    <property type="entry name" value="MITOGEN-ACTIVATED PROTEIN KINASE KINASE KINASE 20-RELATED"/>
    <property type="match status" value="1"/>
</dbReference>
<dbReference type="SUPFAM" id="SSF56112">
    <property type="entry name" value="Protein kinase-like (PK-like)"/>
    <property type="match status" value="1"/>
</dbReference>
<dbReference type="RefSeq" id="WP_206292859.1">
    <property type="nucleotide sequence ID" value="NZ_CP063458.1"/>
</dbReference>
<evidence type="ECO:0000256" key="3">
    <source>
        <dbReference type="ARBA" id="ARBA00022777"/>
    </source>
</evidence>
<proteinExistence type="predicted"/>
<organism evidence="9 10">
    <name type="scientific">Humisphaera borealis</name>
    <dbReference type="NCBI Taxonomy" id="2807512"/>
    <lineage>
        <taxon>Bacteria</taxon>
        <taxon>Pseudomonadati</taxon>
        <taxon>Planctomycetota</taxon>
        <taxon>Phycisphaerae</taxon>
        <taxon>Tepidisphaerales</taxon>
        <taxon>Tepidisphaeraceae</taxon>
        <taxon>Humisphaera</taxon>
    </lineage>
</organism>
<name>A0A7M2WZ83_9BACT</name>
<reference evidence="9 10" key="1">
    <citation type="submission" date="2020-10" db="EMBL/GenBank/DDBJ databases">
        <title>Wide distribution of Phycisphaera-like planctomycetes from WD2101 soil group in peatlands and genome analysis of the first cultivated representative.</title>
        <authorList>
            <person name="Dedysh S.N."/>
            <person name="Beletsky A.V."/>
            <person name="Ivanova A."/>
            <person name="Kulichevskaya I.S."/>
            <person name="Suzina N.E."/>
            <person name="Philippov D.A."/>
            <person name="Rakitin A.L."/>
            <person name="Mardanov A.V."/>
            <person name="Ravin N.V."/>
        </authorList>
    </citation>
    <scope>NUCLEOTIDE SEQUENCE [LARGE SCALE GENOMIC DNA]</scope>
    <source>
        <strain evidence="9 10">M1803</strain>
    </source>
</reference>
<dbReference type="Gene3D" id="1.10.510.10">
    <property type="entry name" value="Transferase(Phosphotransferase) domain 1"/>
    <property type="match status" value="1"/>
</dbReference>
<evidence type="ECO:0000313" key="10">
    <source>
        <dbReference type="Proteomes" id="UP000593765"/>
    </source>
</evidence>
<evidence type="ECO:0000256" key="7">
    <source>
        <dbReference type="SAM" id="Phobius"/>
    </source>
</evidence>
<dbReference type="InterPro" id="IPR008271">
    <property type="entry name" value="Ser/Thr_kinase_AS"/>
</dbReference>
<dbReference type="InterPro" id="IPR017441">
    <property type="entry name" value="Protein_kinase_ATP_BS"/>
</dbReference>
<evidence type="ECO:0000256" key="6">
    <source>
        <dbReference type="SAM" id="MobiDB-lite"/>
    </source>
</evidence>
<dbReference type="KEGG" id="hbs:IPV69_00040"/>
<dbReference type="SMART" id="SM00220">
    <property type="entry name" value="S_TKc"/>
    <property type="match status" value="1"/>
</dbReference>
<dbReference type="GO" id="GO:0005524">
    <property type="term" value="F:ATP binding"/>
    <property type="evidence" value="ECO:0007669"/>
    <property type="project" value="UniProtKB-UniRule"/>
</dbReference>
<dbReference type="EMBL" id="CP063458">
    <property type="protein sequence ID" value="QOV89800.1"/>
    <property type="molecule type" value="Genomic_DNA"/>
</dbReference>
<feature type="compositionally biased region" description="Polar residues" evidence="6">
    <location>
        <begin position="41"/>
        <end position="53"/>
    </location>
</feature>
<keyword evidence="9" id="KW-0723">Serine/threonine-protein kinase</keyword>
<feature type="region of interest" description="Disordered" evidence="6">
    <location>
        <begin position="1"/>
        <end position="63"/>
    </location>
</feature>
<keyword evidence="2 5" id="KW-0547">Nucleotide-binding</keyword>
<keyword evidence="10" id="KW-1185">Reference proteome</keyword>
<feature type="domain" description="Protein kinase" evidence="8">
    <location>
        <begin position="75"/>
        <end position="341"/>
    </location>
</feature>
<keyword evidence="4 5" id="KW-0067">ATP-binding</keyword>
<gene>
    <name evidence="9" type="ORF">IPV69_00040</name>
</gene>
<dbReference type="InterPro" id="IPR011009">
    <property type="entry name" value="Kinase-like_dom_sf"/>
</dbReference>
<keyword evidence="7" id="KW-1133">Transmembrane helix</keyword>
<evidence type="ECO:0000313" key="9">
    <source>
        <dbReference type="EMBL" id="QOV89800.1"/>
    </source>
</evidence>
<dbReference type="PANTHER" id="PTHR43289:SF34">
    <property type="entry name" value="SERINE_THREONINE-PROTEIN KINASE YBDM-RELATED"/>
    <property type="match status" value="1"/>
</dbReference>
<accession>A0A7M2WZ83</accession>
<sequence length="554" mass="58584">MASDSLSSSQSSAGGVATADSSASPASTSGRSSKAADRSSVRSTADTSGSRLSTAPGGATVDNSPKWLGKRIGRFRLIGVIGKGAMGKVFRAEDIQLHRLVALKVISSRSSRKRTAAQKHEQFMREGRSSAKLDHPNIVSVYEVSSAADLHYIAMELIEGGNLKDLVTAAGPLDVQRACQLAADAADGLQHAHEQGVIHRDIKPANLMLTRSGRCKLGDFGLARLDDLTDDGTGLSAAVGTPLFVAPEVALGHEATALSDIYSLGATIYFLLTGKPPFPGEQSQEVLKRHVEELPPDIRSIRPEIPESLALAIWRALAKEPTARFESAGHFARALRLHVIQVDAPSIDESVKPDQGLLPALTLRTLSLIGLLGGGLMLALVVAVVVLAMRGNRRTGEDLVAQQPPTQLPQQTPQPIIVQQSAATDDPFARPYMSLPLPAVGQVIPSTDSATLMRVAGEPDPAKHNGKVSVEGWVLRVAGAKDKDQTIYFRGVDQKRGVICRVPADVYATVAAAISAGLPEGLPTHRVRVSGQVELIDGQPVVNVTSANQIVVQD</sequence>
<protein>
    <submittedName>
        <fullName evidence="9">Serine/threonine protein kinase</fullName>
    </submittedName>
</protein>
<keyword evidence="1" id="KW-0808">Transferase</keyword>
<dbReference type="CDD" id="cd14014">
    <property type="entry name" value="STKc_PknB_like"/>
    <property type="match status" value="1"/>
</dbReference>
<feature type="binding site" evidence="5">
    <location>
        <position position="104"/>
    </location>
    <ligand>
        <name>ATP</name>
        <dbReference type="ChEBI" id="CHEBI:30616"/>
    </ligand>
</feature>